<comment type="caution">
    <text evidence="2">The sequence shown here is derived from an EMBL/GenBank/DDBJ whole genome shotgun (WGS) entry which is preliminary data.</text>
</comment>
<dbReference type="RefSeq" id="WP_179749165.1">
    <property type="nucleotide sequence ID" value="NZ_JACCBU010000001.1"/>
</dbReference>
<dbReference type="AlphaFoldDB" id="A0A7Y9I5D5"/>
<protein>
    <submittedName>
        <fullName evidence="2">Putative membrane protein</fullName>
    </submittedName>
</protein>
<dbReference type="EMBL" id="JACCBU010000001">
    <property type="protein sequence ID" value="NYE70009.1"/>
    <property type="molecule type" value="Genomic_DNA"/>
</dbReference>
<keyword evidence="1" id="KW-1133">Transmembrane helix</keyword>
<keyword evidence="1" id="KW-0472">Membrane</keyword>
<organism evidence="2 3">
    <name type="scientific">Microlunatus parietis</name>
    <dbReference type="NCBI Taxonomy" id="682979"/>
    <lineage>
        <taxon>Bacteria</taxon>
        <taxon>Bacillati</taxon>
        <taxon>Actinomycetota</taxon>
        <taxon>Actinomycetes</taxon>
        <taxon>Propionibacteriales</taxon>
        <taxon>Propionibacteriaceae</taxon>
        <taxon>Microlunatus</taxon>
    </lineage>
</organism>
<name>A0A7Y9I5D5_9ACTN</name>
<reference evidence="2 3" key="1">
    <citation type="submission" date="2020-07" db="EMBL/GenBank/DDBJ databases">
        <title>Sequencing the genomes of 1000 actinobacteria strains.</title>
        <authorList>
            <person name="Klenk H.-P."/>
        </authorList>
    </citation>
    <scope>NUCLEOTIDE SEQUENCE [LARGE SCALE GENOMIC DNA]</scope>
    <source>
        <strain evidence="2 3">DSM 22083</strain>
    </source>
</reference>
<dbReference type="Pfam" id="PF08592">
    <property type="entry name" value="Anthrone_oxy"/>
    <property type="match status" value="1"/>
</dbReference>
<keyword evidence="3" id="KW-1185">Reference proteome</keyword>
<evidence type="ECO:0000313" key="2">
    <source>
        <dbReference type="EMBL" id="NYE70009.1"/>
    </source>
</evidence>
<evidence type="ECO:0000256" key="1">
    <source>
        <dbReference type="SAM" id="Phobius"/>
    </source>
</evidence>
<keyword evidence="1" id="KW-0812">Transmembrane</keyword>
<feature type="transmembrane region" description="Helical" evidence="1">
    <location>
        <begin position="145"/>
        <end position="164"/>
    </location>
</feature>
<feature type="transmembrane region" description="Helical" evidence="1">
    <location>
        <begin position="12"/>
        <end position="42"/>
    </location>
</feature>
<feature type="transmembrane region" description="Helical" evidence="1">
    <location>
        <begin position="91"/>
        <end position="111"/>
    </location>
</feature>
<dbReference type="Proteomes" id="UP000569914">
    <property type="component" value="Unassembled WGS sequence"/>
</dbReference>
<feature type="transmembrane region" description="Helical" evidence="1">
    <location>
        <begin position="63"/>
        <end position="85"/>
    </location>
</feature>
<gene>
    <name evidence="2" type="ORF">BKA15_001338</name>
</gene>
<sequence>MVELGPSLPLIVVAALTAVGCGIVSGAFFAFSTFAMQGIAALETPAAVRAMQSVNVAAVRPPLMIALFGTAVLSIVMIILGVLGLGQGHGWWFLIGGLLYLIGNPVLTIVYNVPRNNALAAVDPDTPEAAEVWQRYQREWVPANTVRSVTAALAAALMIIGLAVS</sequence>
<accession>A0A7Y9I5D5</accession>
<proteinExistence type="predicted"/>
<dbReference type="InterPro" id="IPR013901">
    <property type="entry name" value="Anthrone_oxy"/>
</dbReference>
<evidence type="ECO:0000313" key="3">
    <source>
        <dbReference type="Proteomes" id="UP000569914"/>
    </source>
</evidence>